<keyword evidence="15" id="KW-1185">Reference proteome</keyword>
<keyword evidence="10" id="KW-0472">Membrane</keyword>
<dbReference type="Gene3D" id="3.40.30.10">
    <property type="entry name" value="Glutaredoxin"/>
    <property type="match status" value="2"/>
</dbReference>
<evidence type="ECO:0000256" key="10">
    <source>
        <dbReference type="RuleBase" id="RU371123"/>
    </source>
</evidence>
<evidence type="ECO:0000256" key="11">
    <source>
        <dbReference type="SAM" id="MobiDB-lite"/>
    </source>
</evidence>
<evidence type="ECO:0000259" key="12">
    <source>
        <dbReference type="PROSITE" id="PS51324"/>
    </source>
</evidence>
<dbReference type="AlphaFoldDB" id="H0VLJ8"/>
<proteinExistence type="inferred from homology"/>
<evidence type="ECO:0000256" key="9">
    <source>
        <dbReference type="ARBA" id="ARBA00048864"/>
    </source>
</evidence>
<dbReference type="Pfam" id="PF18108">
    <property type="entry name" value="QSOX_Trx1"/>
    <property type="match status" value="1"/>
</dbReference>
<dbReference type="InterPro" id="IPR036774">
    <property type="entry name" value="ERV/ALR_sulphydryl_oxid_sf"/>
</dbReference>
<dbReference type="PANTHER" id="PTHR22897:SF7">
    <property type="entry name" value="SULFHYDRYL OXIDASE 2"/>
    <property type="match status" value="1"/>
</dbReference>
<evidence type="ECO:0000256" key="5">
    <source>
        <dbReference type="ARBA" id="ARBA00022827"/>
    </source>
</evidence>
<protein>
    <recommendedName>
        <fullName evidence="10">Sulfhydryl oxidase</fullName>
        <ecNumber evidence="10">1.8.3.2</ecNumber>
    </recommendedName>
</protein>
<sequence length="689" mass="76168">MAAAGAVSRSPRARASRPPLSPPQAVRLPGLLLLLAAAGPGADGAARLYRAGEDAVWVLDSGSVRGATANSSAAWLVQFYSSWCGHCIGYAPTWRALAGDVRDWAAAIRVAALDCAEEKNQEVCRSYGIHFYPTFRYFKAFTKEFTTGENFRGADRELRTVRQTMIDFLQNHTEGSMPPACPALDPIPPRDILALLGSPSGSYVAVLFEDSSSYVGREVILDLIPYENIEVRRALDGDQAVLEQLGVTALPSCYLIHPNGSHGLVRVAKPLRSFFSSYLKSLPDVRKKSLSLPEKPSKEENTEIMVWREFDRAKLYTADLESGLHYLLRVELATHRSLAGAELKTLRDFVTVLAKLFPGRPPVRKLLGTLQEWLATLPLDRIPYNAVLDLVNNKMRISGIFLTNHVRWVGCQGSRPELRGYPCSLWKLFHTLTVQASAQPEALAGTGFEDDPQAVLQAVRRYMRTFFGCQECGQHFEAMAAESLDTVKTPDQAVLWLWRRHNAVNSRLAGQLSEDPKFPKVPWPTPDLCPACHEEIKGLDSWHEGQVLAFLKQHYGSDNLVETYSVDLGDAGDTGALGHGLVEGRGLTAPQRPQGDQRAVSLRPPPGLGPRTRPPKSPQHGLDMRAPSAQGPQAREEVAVPFLGIGFSSLDMSLCVVLYVASSLFLMLMYFFFRARSKRWKVRLYHPAV</sequence>
<dbReference type="FunFam" id="1.20.120.310:FF:000001">
    <property type="entry name" value="Sulfhydryl oxidase"/>
    <property type="match status" value="1"/>
</dbReference>
<dbReference type="FunFam" id="3.40.30.10:FF:000073">
    <property type="entry name" value="Sulfhydryl oxidase"/>
    <property type="match status" value="1"/>
</dbReference>
<dbReference type="Ensembl" id="ENSCPOT00000012608.3">
    <property type="protein sequence ID" value="ENSCPOP00000011237.3"/>
    <property type="gene ID" value="ENSCPOG00000012489.4"/>
</dbReference>
<feature type="region of interest" description="Disordered" evidence="11">
    <location>
        <begin position="1"/>
        <end position="22"/>
    </location>
</feature>
<dbReference type="KEGG" id="cpoc:100722911"/>
<dbReference type="OMA" id="VFFGCKE"/>
<dbReference type="Pfam" id="PF00085">
    <property type="entry name" value="Thioredoxin"/>
    <property type="match status" value="1"/>
</dbReference>
<comment type="function">
    <text evidence="10">Catalyzes the oxidation of sulfhydryl groups in peptide and protein thiols to disulfides with the reduction of oxygen to hydrogen peroxide.</text>
</comment>
<keyword evidence="8" id="KW-0325">Glycoprotein</keyword>
<dbReference type="InParanoid" id="H0VLJ8"/>
<dbReference type="EMBL" id="AAKN02024169">
    <property type="status" value="NOT_ANNOTATED_CDS"/>
    <property type="molecule type" value="Genomic_DNA"/>
</dbReference>
<dbReference type="Gene3D" id="1.20.120.310">
    <property type="entry name" value="ERV/ALR sulfhydryl oxidase domain"/>
    <property type="match status" value="1"/>
</dbReference>
<organism evidence="14 15">
    <name type="scientific">Cavia porcellus</name>
    <name type="common">Guinea pig</name>
    <dbReference type="NCBI Taxonomy" id="10141"/>
    <lineage>
        <taxon>Eukaryota</taxon>
        <taxon>Metazoa</taxon>
        <taxon>Chordata</taxon>
        <taxon>Craniata</taxon>
        <taxon>Vertebrata</taxon>
        <taxon>Euteleostomi</taxon>
        <taxon>Mammalia</taxon>
        <taxon>Eutheria</taxon>
        <taxon>Euarchontoglires</taxon>
        <taxon>Glires</taxon>
        <taxon>Rodentia</taxon>
        <taxon>Hystricomorpha</taxon>
        <taxon>Caviidae</taxon>
        <taxon>Cavia</taxon>
    </lineage>
</organism>
<evidence type="ECO:0000256" key="6">
    <source>
        <dbReference type="ARBA" id="ARBA00023002"/>
    </source>
</evidence>
<dbReference type="GO" id="GO:0000139">
    <property type="term" value="C:Golgi membrane"/>
    <property type="evidence" value="ECO:0007669"/>
    <property type="project" value="TreeGrafter"/>
</dbReference>
<feature type="domain" description="ERV/ALR sulfhydryl oxidase" evidence="12">
    <location>
        <begin position="414"/>
        <end position="523"/>
    </location>
</feature>
<keyword evidence="7" id="KW-1015">Disulfide bond</keyword>
<dbReference type="eggNOG" id="KOG1731">
    <property type="taxonomic scope" value="Eukaryota"/>
</dbReference>
<dbReference type="Gene3D" id="1.20.120.1960">
    <property type="entry name" value="QSOX sulfhydryl oxidase domain"/>
    <property type="match status" value="1"/>
</dbReference>
<dbReference type="GO" id="GO:0003756">
    <property type="term" value="F:protein disulfide isomerase activity"/>
    <property type="evidence" value="ECO:0007669"/>
    <property type="project" value="TreeGrafter"/>
</dbReference>
<dbReference type="GO" id="GO:0005615">
    <property type="term" value="C:extracellular space"/>
    <property type="evidence" value="ECO:0007669"/>
    <property type="project" value="TreeGrafter"/>
</dbReference>
<accession>H0VLJ8</accession>
<feature type="region of interest" description="Disordered" evidence="11">
    <location>
        <begin position="579"/>
        <end position="632"/>
    </location>
</feature>
<keyword evidence="10" id="KW-0812">Transmembrane</keyword>
<dbReference type="GeneTree" id="ENSGT00940000159734"/>
<comment type="catalytic activity">
    <reaction evidence="9 10">
        <text>2 R'C(R)SH + O2 = R'C(R)S-S(R)CR' + H2O2</text>
        <dbReference type="Rhea" id="RHEA:17357"/>
        <dbReference type="ChEBI" id="CHEBI:15379"/>
        <dbReference type="ChEBI" id="CHEBI:16240"/>
        <dbReference type="ChEBI" id="CHEBI:16520"/>
        <dbReference type="ChEBI" id="CHEBI:17412"/>
        <dbReference type="EC" id="1.8.3.2"/>
    </reaction>
</comment>
<dbReference type="HOGENOM" id="CLU_020182_1_0_1"/>
<dbReference type="EC" id="1.8.3.2" evidence="10"/>
<evidence type="ECO:0000256" key="3">
    <source>
        <dbReference type="ARBA" id="ARBA00022630"/>
    </source>
</evidence>
<dbReference type="PANTHER" id="PTHR22897">
    <property type="entry name" value="QUIESCIN Q6-RELATED SULFHYDRYL OXIDASE"/>
    <property type="match status" value="1"/>
</dbReference>
<reference evidence="15" key="1">
    <citation type="journal article" date="2011" name="Nature">
        <title>A high-resolution map of human evolutionary constraint using 29 mammals.</title>
        <authorList>
            <person name="Lindblad-Toh K."/>
            <person name="Garber M."/>
            <person name="Zuk O."/>
            <person name="Lin M.F."/>
            <person name="Parker B.J."/>
            <person name="Washietl S."/>
            <person name="Kheradpour P."/>
            <person name="Ernst J."/>
            <person name="Jordan G."/>
            <person name="Mauceli E."/>
            <person name="Ward L.D."/>
            <person name="Lowe C.B."/>
            <person name="Holloway A.K."/>
            <person name="Clamp M."/>
            <person name="Gnerre S."/>
            <person name="Alfoldi J."/>
            <person name="Beal K."/>
            <person name="Chang J."/>
            <person name="Clawson H."/>
            <person name="Cuff J."/>
            <person name="Di Palma F."/>
            <person name="Fitzgerald S."/>
            <person name="Flicek P."/>
            <person name="Guttman M."/>
            <person name="Hubisz M.J."/>
            <person name="Jaffe D.B."/>
            <person name="Jungreis I."/>
            <person name="Kent W.J."/>
            <person name="Kostka D."/>
            <person name="Lara M."/>
            <person name="Martins A.L."/>
            <person name="Massingham T."/>
            <person name="Moltke I."/>
            <person name="Raney B.J."/>
            <person name="Rasmussen M.D."/>
            <person name="Robinson J."/>
            <person name="Stark A."/>
            <person name="Vilella A.J."/>
            <person name="Wen J."/>
            <person name="Xie X."/>
            <person name="Zody M.C."/>
            <person name="Baldwin J."/>
            <person name="Bloom T."/>
            <person name="Chin C.W."/>
            <person name="Heiman D."/>
            <person name="Nicol R."/>
            <person name="Nusbaum C."/>
            <person name="Young S."/>
            <person name="Wilkinson J."/>
            <person name="Worley K.C."/>
            <person name="Kovar C.L."/>
            <person name="Muzny D.M."/>
            <person name="Gibbs R.A."/>
            <person name="Cree A."/>
            <person name="Dihn H.H."/>
            <person name="Fowler G."/>
            <person name="Jhangiani S."/>
            <person name="Joshi V."/>
            <person name="Lee S."/>
            <person name="Lewis L.R."/>
            <person name="Nazareth L.V."/>
            <person name="Okwuonu G."/>
            <person name="Santibanez J."/>
            <person name="Warren W.C."/>
            <person name="Mardis E.R."/>
            <person name="Weinstock G.M."/>
            <person name="Wilson R.K."/>
            <person name="Delehaunty K."/>
            <person name="Dooling D."/>
            <person name="Fronik C."/>
            <person name="Fulton L."/>
            <person name="Fulton B."/>
            <person name="Graves T."/>
            <person name="Minx P."/>
            <person name="Sodergren E."/>
            <person name="Birney E."/>
            <person name="Margulies E.H."/>
            <person name="Herrero J."/>
            <person name="Green E.D."/>
            <person name="Haussler D."/>
            <person name="Siepel A."/>
            <person name="Goldman N."/>
            <person name="Pollard K.S."/>
            <person name="Pedersen J.S."/>
            <person name="Lander E.S."/>
            <person name="Kellis M."/>
        </authorList>
    </citation>
    <scope>NUCLEOTIDE SEQUENCE [LARGE SCALE GENOMIC DNA]</scope>
    <source>
        <strain evidence="15">2N</strain>
    </source>
</reference>
<comment type="cofactor">
    <cofactor evidence="1 10">
        <name>FAD</name>
        <dbReference type="ChEBI" id="CHEBI:57692"/>
    </cofactor>
</comment>
<feature type="transmembrane region" description="Helical" evidence="10">
    <location>
        <begin position="656"/>
        <end position="673"/>
    </location>
</feature>
<dbReference type="Bgee" id="ENSCPOG00000012489">
    <property type="expression patterns" value="Expressed in pituitary gland and 13 other cell types or tissues"/>
</dbReference>
<dbReference type="InterPro" id="IPR040986">
    <property type="entry name" value="QSOX_FAD-bd_dom"/>
</dbReference>
<dbReference type="InterPro" id="IPR013766">
    <property type="entry name" value="Thioredoxin_domain"/>
</dbReference>
<dbReference type="Pfam" id="PF18371">
    <property type="entry name" value="FAD_SOX"/>
    <property type="match status" value="1"/>
</dbReference>
<dbReference type="InterPro" id="IPR041269">
    <property type="entry name" value="QSOX_Trx1"/>
</dbReference>
<dbReference type="GeneID" id="100722911"/>
<dbReference type="RefSeq" id="XP_003473032.2">
    <property type="nucleotide sequence ID" value="XM_003472984.5"/>
</dbReference>
<evidence type="ECO:0000256" key="7">
    <source>
        <dbReference type="ARBA" id="ARBA00023157"/>
    </source>
</evidence>
<dbReference type="PROSITE" id="PS51352">
    <property type="entry name" value="THIOREDOXIN_2"/>
    <property type="match status" value="1"/>
</dbReference>
<dbReference type="FunCoup" id="H0VLJ8">
    <property type="interactions" value="1602"/>
</dbReference>
<evidence type="ECO:0000256" key="8">
    <source>
        <dbReference type="ARBA" id="ARBA00023180"/>
    </source>
</evidence>
<dbReference type="InterPro" id="IPR042568">
    <property type="entry name" value="QSOX_FAD-bd_sf"/>
</dbReference>
<evidence type="ECO:0000313" key="14">
    <source>
        <dbReference type="Ensembl" id="ENSCPOP00000011237.3"/>
    </source>
</evidence>
<keyword evidence="4" id="KW-0732">Signal</keyword>
<keyword evidence="5 10" id="KW-0274">FAD</keyword>
<evidence type="ECO:0000256" key="1">
    <source>
        <dbReference type="ARBA" id="ARBA00001974"/>
    </source>
</evidence>
<reference evidence="14" key="3">
    <citation type="submission" date="2025-09" db="UniProtKB">
        <authorList>
            <consortium name="Ensembl"/>
        </authorList>
    </citation>
    <scope>IDENTIFICATION</scope>
    <source>
        <strain evidence="14">2N</strain>
    </source>
</reference>
<dbReference type="CTD" id="169714"/>
<dbReference type="FunFam" id="3.40.30.10:FF:000080">
    <property type="entry name" value="Sulfhydryl oxidase"/>
    <property type="match status" value="1"/>
</dbReference>
<gene>
    <name evidence="14" type="primary">QSOX2</name>
</gene>
<dbReference type="GO" id="GO:0016971">
    <property type="term" value="F:flavin-dependent sulfhydryl oxidase activity"/>
    <property type="evidence" value="ECO:0007669"/>
    <property type="project" value="InterPro"/>
</dbReference>
<dbReference type="InterPro" id="IPR017905">
    <property type="entry name" value="ERV/ALR_sulphydryl_oxidase"/>
</dbReference>
<dbReference type="PROSITE" id="PS51324">
    <property type="entry name" value="ERV_ALR"/>
    <property type="match status" value="1"/>
</dbReference>
<feature type="domain" description="Thioredoxin" evidence="13">
    <location>
        <begin position="27"/>
        <end position="171"/>
    </location>
</feature>
<keyword evidence="3 10" id="KW-0285">Flavoprotein</keyword>
<dbReference type="Proteomes" id="UP000005447">
    <property type="component" value="Unassembled WGS sequence"/>
</dbReference>
<name>H0VLJ8_CAVPO</name>
<dbReference type="Pfam" id="PF04777">
    <property type="entry name" value="Evr1_Alr"/>
    <property type="match status" value="1"/>
</dbReference>
<keyword evidence="6 10" id="KW-0560">Oxidoreductase</keyword>
<keyword evidence="10" id="KW-1133">Transmembrane helix</keyword>
<dbReference type="VEuPathDB" id="HostDB:ENSCPOG00000012489"/>
<dbReference type="FunFam" id="1.20.120.1960:FF:000001">
    <property type="entry name" value="Sulfhydryl oxidase"/>
    <property type="match status" value="1"/>
</dbReference>
<evidence type="ECO:0000259" key="13">
    <source>
        <dbReference type="PROSITE" id="PS51352"/>
    </source>
</evidence>
<dbReference type="InterPro" id="IPR039798">
    <property type="entry name" value="Sulfhydryl_oxidase"/>
</dbReference>
<dbReference type="InterPro" id="IPR036249">
    <property type="entry name" value="Thioredoxin-like_sf"/>
</dbReference>
<dbReference type="CDD" id="cd02992">
    <property type="entry name" value="PDI_a_QSOX"/>
    <property type="match status" value="1"/>
</dbReference>
<dbReference type="GO" id="GO:0005654">
    <property type="term" value="C:nucleoplasm"/>
    <property type="evidence" value="ECO:0007669"/>
    <property type="project" value="Ensembl"/>
</dbReference>
<dbReference type="OrthoDB" id="59470at2759"/>
<comment type="similarity">
    <text evidence="2 10">Belongs to the quiescin-sulfhydryl oxidase (QSOX) family.</text>
</comment>
<evidence type="ECO:0000256" key="2">
    <source>
        <dbReference type="ARBA" id="ARBA00006041"/>
    </source>
</evidence>
<feature type="compositionally biased region" description="Low complexity" evidence="11">
    <location>
        <begin position="1"/>
        <end position="10"/>
    </location>
</feature>
<reference evidence="14" key="2">
    <citation type="submission" date="2025-08" db="UniProtKB">
        <authorList>
            <consortium name="Ensembl"/>
        </authorList>
    </citation>
    <scope>IDENTIFICATION</scope>
    <source>
        <strain evidence="14">2N</strain>
    </source>
</reference>
<dbReference type="STRING" id="10141.ENSCPOP00000011237"/>
<evidence type="ECO:0000313" key="15">
    <source>
        <dbReference type="Proteomes" id="UP000005447"/>
    </source>
</evidence>
<dbReference type="SUPFAM" id="SSF69000">
    <property type="entry name" value="FAD-dependent thiol oxidase"/>
    <property type="match status" value="1"/>
</dbReference>
<dbReference type="SUPFAM" id="SSF52833">
    <property type="entry name" value="Thioredoxin-like"/>
    <property type="match status" value="1"/>
</dbReference>
<evidence type="ECO:0000256" key="4">
    <source>
        <dbReference type="ARBA" id="ARBA00022729"/>
    </source>
</evidence>
<dbReference type="GO" id="GO:0006457">
    <property type="term" value="P:protein folding"/>
    <property type="evidence" value="ECO:0007669"/>
    <property type="project" value="TreeGrafter"/>
</dbReference>